<reference evidence="9" key="1">
    <citation type="submission" date="2020-04" db="EMBL/GenBank/DDBJ databases">
        <title>Genome Assembly and Annotation of Botryosphaeria dothidea sdau 11-99, a Latent Pathogen of Apple Fruit Ring Rot in China.</title>
        <authorList>
            <person name="Yu C."/>
            <person name="Diao Y."/>
            <person name="Lu Q."/>
            <person name="Zhao J."/>
            <person name="Cui S."/>
            <person name="Peng C."/>
            <person name="He B."/>
            <person name="Liu H."/>
        </authorList>
    </citation>
    <scope>NUCLEOTIDE SEQUENCE [LARGE SCALE GENOMIC DNA]</scope>
    <source>
        <strain evidence="9">Sdau11-99</strain>
    </source>
</reference>
<dbReference type="PROSITE" id="PS50048">
    <property type="entry name" value="ZN2_CY6_FUNGAL_2"/>
    <property type="match status" value="1"/>
</dbReference>
<dbReference type="Pfam" id="PF04082">
    <property type="entry name" value="Fungal_trans"/>
    <property type="match status" value="1"/>
</dbReference>
<evidence type="ECO:0000256" key="5">
    <source>
        <dbReference type="ARBA" id="ARBA00023125"/>
    </source>
</evidence>
<evidence type="ECO:0000256" key="3">
    <source>
        <dbReference type="ARBA" id="ARBA00022833"/>
    </source>
</evidence>
<evidence type="ECO:0000256" key="6">
    <source>
        <dbReference type="ARBA" id="ARBA00023163"/>
    </source>
</evidence>
<evidence type="ECO:0000256" key="7">
    <source>
        <dbReference type="ARBA" id="ARBA00023242"/>
    </source>
</evidence>
<dbReference type="GO" id="GO:0008270">
    <property type="term" value="F:zinc ion binding"/>
    <property type="evidence" value="ECO:0007669"/>
    <property type="project" value="InterPro"/>
</dbReference>
<dbReference type="SMART" id="SM00066">
    <property type="entry name" value="GAL4"/>
    <property type="match status" value="1"/>
</dbReference>
<comment type="subcellular location">
    <subcellularLocation>
        <location evidence="1">Nucleus</location>
    </subcellularLocation>
</comment>
<protein>
    <submittedName>
        <fullName evidence="9">Positive regulator of purine utilization</fullName>
    </submittedName>
</protein>
<evidence type="ECO:0000313" key="10">
    <source>
        <dbReference type="Proteomes" id="UP000572817"/>
    </source>
</evidence>
<keyword evidence="3" id="KW-0862">Zinc</keyword>
<dbReference type="GO" id="GO:0043565">
    <property type="term" value="F:sequence-specific DNA binding"/>
    <property type="evidence" value="ECO:0007669"/>
    <property type="project" value="TreeGrafter"/>
</dbReference>
<dbReference type="AlphaFoldDB" id="A0A8H4J1E3"/>
<evidence type="ECO:0000259" key="8">
    <source>
        <dbReference type="PROSITE" id="PS50048"/>
    </source>
</evidence>
<keyword evidence="10" id="KW-1185">Reference proteome</keyword>
<evidence type="ECO:0000256" key="4">
    <source>
        <dbReference type="ARBA" id="ARBA00023015"/>
    </source>
</evidence>
<keyword evidence="2" id="KW-0479">Metal-binding</keyword>
<organism evidence="9 10">
    <name type="scientific">Botryosphaeria dothidea</name>
    <dbReference type="NCBI Taxonomy" id="55169"/>
    <lineage>
        <taxon>Eukaryota</taxon>
        <taxon>Fungi</taxon>
        <taxon>Dikarya</taxon>
        <taxon>Ascomycota</taxon>
        <taxon>Pezizomycotina</taxon>
        <taxon>Dothideomycetes</taxon>
        <taxon>Dothideomycetes incertae sedis</taxon>
        <taxon>Botryosphaeriales</taxon>
        <taxon>Botryosphaeriaceae</taxon>
        <taxon>Botryosphaeria</taxon>
    </lineage>
</organism>
<dbReference type="SMART" id="SM00906">
    <property type="entry name" value="Fungal_trans"/>
    <property type="match status" value="1"/>
</dbReference>
<name>A0A8H4J1E3_9PEZI</name>
<dbReference type="GO" id="GO:0006351">
    <property type="term" value="P:DNA-templated transcription"/>
    <property type="evidence" value="ECO:0007669"/>
    <property type="project" value="InterPro"/>
</dbReference>
<dbReference type="InterPro" id="IPR052202">
    <property type="entry name" value="Yeast_MetPath_Reg"/>
</dbReference>
<dbReference type="GO" id="GO:0000981">
    <property type="term" value="F:DNA-binding transcription factor activity, RNA polymerase II-specific"/>
    <property type="evidence" value="ECO:0007669"/>
    <property type="project" value="InterPro"/>
</dbReference>
<proteinExistence type="predicted"/>
<dbReference type="GO" id="GO:0005634">
    <property type="term" value="C:nucleus"/>
    <property type="evidence" value="ECO:0007669"/>
    <property type="project" value="UniProtKB-SubCell"/>
</dbReference>
<keyword evidence="7" id="KW-0539">Nucleus</keyword>
<sequence length="707" mass="78755">MPPVRTSSSNHRITKACYRCRHRKTKCDLRFPTCGTCQRANVPCVGYDAVEGRERPRSDVAYLEDKVAQLEIELQRLRSEQSVDQTKLVDTAISHLTRRLAAAVAEPHHHHNLRTLQTSSRASALPRHPLVSLNSPVFLCQSPLPALPVDGDAQPPHPPNTRCSTISLIPRHVIDIMLKNYTEIYLPQAPYIEESSLHASCEKVFAHDGAAASHFDIFLVAIALAVSATTLIRHDEERATAAAEEFWNTAKGQLVYISDEQPWQRLRALLMLTHYGFVNPQAVNVMNTIGAALRLAVQLGLHQEPPPPEQAKLCWPTLDIRRKLFWAIYSVDAACHFVVGRAFVFPRHAISAKYPESLFGTSDPSGTEQSPVTHIWPLRQYEAEVSGMLSKNGASPLSSCPLPLDVWRKRAVRRIEEWYAATHTSGNGRPGEKIEFRELMYQTNIFRLNAPSVRFPDPTPDMRKNGLNAIITIASIYSRNTRLGKLFYIWHALYQLFECGVCLLETVISAVRKAASGDQCSLAGFDAAVLTRTIRTIPQLLHKIAQRWPRVSMHAKFLEDHSGTALDCLTHWSTGNLQAVQGVDLTAETTLHRLMVPIDSPPQQAQPNDPPVDPLTQLLSAAATPVPQHVTLGSFEDDQLPPILDGMNPYAAPNIETPMDSSWNLELFWNQSPNGIAPSLKSDELSWDFPGVDLDQIFAAFKDGQSL</sequence>
<feature type="domain" description="Zn(2)-C6 fungal-type" evidence="8">
    <location>
        <begin position="16"/>
        <end position="45"/>
    </location>
</feature>
<evidence type="ECO:0000313" key="9">
    <source>
        <dbReference type="EMBL" id="KAF4311265.1"/>
    </source>
</evidence>
<dbReference type="InterPro" id="IPR001138">
    <property type="entry name" value="Zn2Cys6_DnaBD"/>
</dbReference>
<dbReference type="InterPro" id="IPR007219">
    <property type="entry name" value="XnlR_reg_dom"/>
</dbReference>
<dbReference type="PROSITE" id="PS00463">
    <property type="entry name" value="ZN2_CY6_FUNGAL_1"/>
    <property type="match status" value="1"/>
</dbReference>
<dbReference type="CDD" id="cd14723">
    <property type="entry name" value="ZIP_Ppr1"/>
    <property type="match status" value="1"/>
</dbReference>
<dbReference type="EMBL" id="WWBZ02000011">
    <property type="protein sequence ID" value="KAF4311265.1"/>
    <property type="molecule type" value="Genomic_DNA"/>
</dbReference>
<dbReference type="CDD" id="cd12148">
    <property type="entry name" value="fungal_TF_MHR"/>
    <property type="match status" value="1"/>
</dbReference>
<dbReference type="SUPFAM" id="SSF57701">
    <property type="entry name" value="Zn2/Cys6 DNA-binding domain"/>
    <property type="match status" value="1"/>
</dbReference>
<evidence type="ECO:0000256" key="1">
    <source>
        <dbReference type="ARBA" id="ARBA00004123"/>
    </source>
</evidence>
<gene>
    <name evidence="9" type="ORF">GTA08_BOTSDO13180</name>
</gene>
<dbReference type="Gene3D" id="4.10.240.10">
    <property type="entry name" value="Zn(2)-C6 fungal-type DNA-binding domain"/>
    <property type="match status" value="1"/>
</dbReference>
<comment type="caution">
    <text evidence="9">The sequence shown here is derived from an EMBL/GenBank/DDBJ whole genome shotgun (WGS) entry which is preliminary data.</text>
</comment>
<keyword evidence="6" id="KW-0804">Transcription</keyword>
<dbReference type="InterPro" id="IPR036864">
    <property type="entry name" value="Zn2-C6_fun-type_DNA-bd_sf"/>
</dbReference>
<dbReference type="Proteomes" id="UP000572817">
    <property type="component" value="Unassembled WGS sequence"/>
</dbReference>
<dbReference type="Pfam" id="PF00172">
    <property type="entry name" value="Zn_clus"/>
    <property type="match status" value="1"/>
</dbReference>
<keyword evidence="5" id="KW-0238">DNA-binding</keyword>
<dbReference type="OrthoDB" id="2399539at2759"/>
<keyword evidence="4" id="KW-0805">Transcription regulation</keyword>
<evidence type="ECO:0000256" key="2">
    <source>
        <dbReference type="ARBA" id="ARBA00022723"/>
    </source>
</evidence>
<dbReference type="GO" id="GO:0045944">
    <property type="term" value="P:positive regulation of transcription by RNA polymerase II"/>
    <property type="evidence" value="ECO:0007669"/>
    <property type="project" value="TreeGrafter"/>
</dbReference>
<dbReference type="PANTHER" id="PTHR47782:SF1">
    <property type="entry name" value="PYRIMIDINE PATHWAY REGULATORY PROTEIN 1"/>
    <property type="match status" value="1"/>
</dbReference>
<dbReference type="CDD" id="cd00067">
    <property type="entry name" value="GAL4"/>
    <property type="match status" value="1"/>
</dbReference>
<accession>A0A8H4J1E3</accession>
<dbReference type="PANTHER" id="PTHR47782">
    <property type="entry name" value="ZN(II)2CYS6 TRANSCRIPTION FACTOR (EUROFUNG)-RELATED"/>
    <property type="match status" value="1"/>
</dbReference>